<dbReference type="InterPro" id="IPR013324">
    <property type="entry name" value="RNA_pol_sigma_r3/r4-like"/>
</dbReference>
<comment type="caution">
    <text evidence="8">The sequence shown here is derived from an EMBL/GenBank/DDBJ whole genome shotgun (WGS) entry which is preliminary data.</text>
</comment>
<keyword evidence="9" id="KW-1185">Reference proteome</keyword>
<dbReference type="GO" id="GO:0006352">
    <property type="term" value="P:DNA-templated transcription initiation"/>
    <property type="evidence" value="ECO:0007669"/>
    <property type="project" value="InterPro"/>
</dbReference>
<evidence type="ECO:0000313" key="8">
    <source>
        <dbReference type="EMBL" id="GIH02183.1"/>
    </source>
</evidence>
<protein>
    <submittedName>
        <fullName evidence="8">RNA polymerase sigma24 factor</fullName>
    </submittedName>
</protein>
<gene>
    <name evidence="8" type="primary">rpoE_2</name>
    <name evidence="8" type="ORF">Rhe02_02500</name>
</gene>
<keyword evidence="5" id="KW-0804">Transcription</keyword>
<evidence type="ECO:0000256" key="2">
    <source>
        <dbReference type="ARBA" id="ARBA00023015"/>
    </source>
</evidence>
<comment type="similarity">
    <text evidence="1">Belongs to the sigma-70 factor family. ECF subfamily.</text>
</comment>
<dbReference type="SUPFAM" id="SSF88946">
    <property type="entry name" value="Sigma2 domain of RNA polymerase sigma factors"/>
    <property type="match status" value="1"/>
</dbReference>
<dbReference type="InterPro" id="IPR013325">
    <property type="entry name" value="RNA_pol_sigma_r2"/>
</dbReference>
<keyword evidence="3" id="KW-0731">Sigma factor</keyword>
<proteinExistence type="inferred from homology"/>
<dbReference type="InterPro" id="IPR014325">
    <property type="entry name" value="RNA_pol_sigma-E_actinobac"/>
</dbReference>
<dbReference type="CDD" id="cd06171">
    <property type="entry name" value="Sigma70_r4"/>
    <property type="match status" value="1"/>
</dbReference>
<reference evidence="8" key="1">
    <citation type="submission" date="2021-01" db="EMBL/GenBank/DDBJ databases">
        <title>Whole genome shotgun sequence of Rhizocola hellebori NBRC 109834.</title>
        <authorList>
            <person name="Komaki H."/>
            <person name="Tamura T."/>
        </authorList>
    </citation>
    <scope>NUCLEOTIDE SEQUENCE</scope>
    <source>
        <strain evidence="8">NBRC 109834</strain>
    </source>
</reference>
<accession>A0A8J3Q2D0</accession>
<name>A0A8J3Q2D0_9ACTN</name>
<dbReference type="Pfam" id="PF08281">
    <property type="entry name" value="Sigma70_r4_2"/>
    <property type="match status" value="1"/>
</dbReference>
<dbReference type="Pfam" id="PF04542">
    <property type="entry name" value="Sigma70_r2"/>
    <property type="match status" value="1"/>
</dbReference>
<evidence type="ECO:0000256" key="3">
    <source>
        <dbReference type="ARBA" id="ARBA00023082"/>
    </source>
</evidence>
<dbReference type="PANTHER" id="PTHR43133">
    <property type="entry name" value="RNA POLYMERASE ECF-TYPE SIGMA FACTO"/>
    <property type="match status" value="1"/>
</dbReference>
<sequence length="175" mass="20034">MTGIEHRREFANYFAARRDTVRRTAYLLCGDWHWADDLTQITFVRLADAWSRVRQPAALDAFTRTCLVRVYLAESRRLFRRRERASAVLPEVGQADHADRINTRLEVIEAMATLPPRQRATLVCRFYQGLSVQETAEVLDCSIGTIKSQTSRGLAALRRLLGTALDDPSLDEVRR</sequence>
<evidence type="ECO:0000256" key="1">
    <source>
        <dbReference type="ARBA" id="ARBA00010641"/>
    </source>
</evidence>
<feature type="domain" description="RNA polymerase sigma-70 region 2" evidence="6">
    <location>
        <begin position="16"/>
        <end position="77"/>
    </location>
</feature>
<dbReference type="NCBIfam" id="TIGR02937">
    <property type="entry name" value="sigma70-ECF"/>
    <property type="match status" value="1"/>
</dbReference>
<keyword evidence="4" id="KW-0238">DNA-binding</keyword>
<dbReference type="SUPFAM" id="SSF88659">
    <property type="entry name" value="Sigma3 and sigma4 domains of RNA polymerase sigma factors"/>
    <property type="match status" value="1"/>
</dbReference>
<dbReference type="InterPro" id="IPR013249">
    <property type="entry name" value="RNA_pol_sigma70_r4_t2"/>
</dbReference>
<organism evidence="8 9">
    <name type="scientific">Rhizocola hellebori</name>
    <dbReference type="NCBI Taxonomy" id="1392758"/>
    <lineage>
        <taxon>Bacteria</taxon>
        <taxon>Bacillati</taxon>
        <taxon>Actinomycetota</taxon>
        <taxon>Actinomycetes</taxon>
        <taxon>Micromonosporales</taxon>
        <taxon>Micromonosporaceae</taxon>
        <taxon>Rhizocola</taxon>
    </lineage>
</organism>
<dbReference type="AlphaFoldDB" id="A0A8J3Q2D0"/>
<dbReference type="Gene3D" id="1.10.1740.10">
    <property type="match status" value="1"/>
</dbReference>
<feature type="domain" description="RNA polymerase sigma factor 70 region 4 type 2" evidence="7">
    <location>
        <begin position="105"/>
        <end position="157"/>
    </location>
</feature>
<dbReference type="InterPro" id="IPR014284">
    <property type="entry name" value="RNA_pol_sigma-70_dom"/>
</dbReference>
<dbReference type="EMBL" id="BONY01000001">
    <property type="protein sequence ID" value="GIH02183.1"/>
    <property type="molecule type" value="Genomic_DNA"/>
</dbReference>
<dbReference type="InterPro" id="IPR036388">
    <property type="entry name" value="WH-like_DNA-bd_sf"/>
</dbReference>
<dbReference type="InterPro" id="IPR007627">
    <property type="entry name" value="RNA_pol_sigma70_r2"/>
</dbReference>
<evidence type="ECO:0000256" key="4">
    <source>
        <dbReference type="ARBA" id="ARBA00023125"/>
    </source>
</evidence>
<dbReference type="RefSeq" id="WP_239123173.1">
    <property type="nucleotide sequence ID" value="NZ_BONY01000001.1"/>
</dbReference>
<evidence type="ECO:0000313" key="9">
    <source>
        <dbReference type="Proteomes" id="UP000612899"/>
    </source>
</evidence>
<dbReference type="Gene3D" id="1.10.10.10">
    <property type="entry name" value="Winged helix-like DNA-binding domain superfamily/Winged helix DNA-binding domain"/>
    <property type="match status" value="1"/>
</dbReference>
<dbReference type="Proteomes" id="UP000612899">
    <property type="component" value="Unassembled WGS sequence"/>
</dbReference>
<dbReference type="GO" id="GO:0003677">
    <property type="term" value="F:DNA binding"/>
    <property type="evidence" value="ECO:0007669"/>
    <property type="project" value="UniProtKB-KW"/>
</dbReference>
<keyword evidence="2" id="KW-0805">Transcription regulation</keyword>
<dbReference type="InterPro" id="IPR039425">
    <property type="entry name" value="RNA_pol_sigma-70-like"/>
</dbReference>
<evidence type="ECO:0000256" key="5">
    <source>
        <dbReference type="ARBA" id="ARBA00023163"/>
    </source>
</evidence>
<dbReference type="GO" id="GO:0016987">
    <property type="term" value="F:sigma factor activity"/>
    <property type="evidence" value="ECO:0007669"/>
    <property type="project" value="UniProtKB-KW"/>
</dbReference>
<dbReference type="NCBIfam" id="TIGR02983">
    <property type="entry name" value="SigE-fam_strep"/>
    <property type="match status" value="1"/>
</dbReference>
<evidence type="ECO:0000259" key="6">
    <source>
        <dbReference type="Pfam" id="PF04542"/>
    </source>
</evidence>
<evidence type="ECO:0000259" key="7">
    <source>
        <dbReference type="Pfam" id="PF08281"/>
    </source>
</evidence>
<dbReference type="PANTHER" id="PTHR43133:SF50">
    <property type="entry name" value="ECF RNA POLYMERASE SIGMA FACTOR SIGM"/>
    <property type="match status" value="1"/>
</dbReference>